<dbReference type="GO" id="GO:0004791">
    <property type="term" value="F:thioredoxin-disulfide reductase (NADPH) activity"/>
    <property type="evidence" value="ECO:0007669"/>
    <property type="project" value="UniProtKB-UniRule"/>
</dbReference>
<dbReference type="Proteomes" id="UP000007014">
    <property type="component" value="Chromosome 9"/>
</dbReference>
<comment type="subunit">
    <text evidence="7">Homodimer.</text>
</comment>
<keyword evidence="2 7" id="KW-0285">Flavoprotein</keyword>
<dbReference type="Pfam" id="PF07992">
    <property type="entry name" value="Pyr_redox_2"/>
    <property type="match status" value="1"/>
</dbReference>
<comment type="similarity">
    <text evidence="1 7">Belongs to the class-II pyridine nucleotide-disulfide oxidoreductase family.</text>
</comment>
<dbReference type="InterPro" id="IPR036188">
    <property type="entry name" value="FAD/NAD-bd_sf"/>
</dbReference>
<keyword evidence="6 7" id="KW-0676">Redox-active center</keyword>
<accession>M1V569</accession>
<dbReference type="EC" id="1.8.1.9" evidence="7"/>
<gene>
    <name evidence="10" type="ORF">CYME_CMI298C</name>
</gene>
<dbReference type="eggNOG" id="KOG0404">
    <property type="taxonomic scope" value="Eukaryota"/>
</dbReference>
<evidence type="ECO:0000313" key="10">
    <source>
        <dbReference type="EMBL" id="BAM80150.1"/>
    </source>
</evidence>
<dbReference type="InterPro" id="IPR023753">
    <property type="entry name" value="FAD/NAD-binding_dom"/>
</dbReference>
<dbReference type="InterPro" id="IPR008255">
    <property type="entry name" value="Pyr_nucl-diS_OxRdtase_2_AS"/>
</dbReference>
<evidence type="ECO:0000256" key="1">
    <source>
        <dbReference type="ARBA" id="ARBA00009333"/>
    </source>
</evidence>
<dbReference type="AlphaFoldDB" id="M1V569"/>
<evidence type="ECO:0000256" key="7">
    <source>
        <dbReference type="RuleBase" id="RU003880"/>
    </source>
</evidence>
<dbReference type="Gene3D" id="3.50.50.60">
    <property type="entry name" value="FAD/NAD(P)-binding domain"/>
    <property type="match status" value="2"/>
</dbReference>
<dbReference type="Gramene" id="CMI298CT">
    <property type="protein sequence ID" value="CMI298CT"/>
    <property type="gene ID" value="CMI298C"/>
</dbReference>
<evidence type="ECO:0000256" key="8">
    <source>
        <dbReference type="RuleBase" id="RU003881"/>
    </source>
</evidence>
<sequence length="415" mass="45245">MGFPRYQLLYWCIQSGVRETVHYSETLLLRRFGSLTWTSIHPGNNSYLGIRVFRRPNAHMSDEQGARNGSLANGSAVPLVTPLCVIGSGPAGHTAAIYAARAQLRPIMFEGMLANGIAAGGQLTTTTDVENYPGFPEGISGFELMDRFRKQSQVHGTKILTETVESVDLQSRPFRIYSSQHVVLAASVIIATGAVAKRMDFPGAGSGEGGFWQRGISACAVCDGAAPIFRGKPIAVVGGGDTALEEALFLTRYASRVYVIHRRDTLRASKIMQKRAFENQKIEFLWNSIVVAAHGDTLLRRITLQSTKDDQKHELEVGGLFFAIGHVPATAFLKGQLLLDDQGYIITKPGTTQTSVDGVFAAGDVQDKRYRQAVTAAGSGCMAAMDAEHWLQEHEEEVLALERIPESRQCQTESV</sequence>
<dbReference type="PANTHER" id="PTHR48105">
    <property type="entry name" value="THIOREDOXIN REDUCTASE 1-RELATED-RELATED"/>
    <property type="match status" value="1"/>
</dbReference>
<dbReference type="KEGG" id="cme:CYME_CMI298C"/>
<dbReference type="NCBIfam" id="TIGR01292">
    <property type="entry name" value="TRX_reduct"/>
    <property type="match status" value="1"/>
</dbReference>
<reference evidence="10 11" key="2">
    <citation type="journal article" date="2007" name="BMC Biol.">
        <title>A 100%-complete sequence reveals unusually simple genomic features in the hot-spring red alga Cyanidioschyzon merolae.</title>
        <authorList>
            <person name="Nozaki H."/>
            <person name="Takano H."/>
            <person name="Misumi O."/>
            <person name="Terasawa K."/>
            <person name="Matsuzaki M."/>
            <person name="Maruyama S."/>
            <person name="Nishida K."/>
            <person name="Yagisawa F."/>
            <person name="Yoshida Y."/>
            <person name="Fujiwara T."/>
            <person name="Takio S."/>
            <person name="Tamura K."/>
            <person name="Chung S.J."/>
            <person name="Nakamura S."/>
            <person name="Kuroiwa H."/>
            <person name="Tanaka K."/>
            <person name="Sato N."/>
            <person name="Kuroiwa T."/>
        </authorList>
    </citation>
    <scope>NUCLEOTIDE SEQUENCE [LARGE SCALE GENOMIC DNA]</scope>
    <source>
        <strain evidence="10 11">10D</strain>
    </source>
</reference>
<keyword evidence="5" id="KW-1015">Disulfide bond</keyword>
<comment type="catalytic activity">
    <reaction evidence="7">
        <text>[thioredoxin]-dithiol + NADP(+) = [thioredoxin]-disulfide + NADPH + H(+)</text>
        <dbReference type="Rhea" id="RHEA:20345"/>
        <dbReference type="Rhea" id="RHEA-COMP:10698"/>
        <dbReference type="Rhea" id="RHEA-COMP:10700"/>
        <dbReference type="ChEBI" id="CHEBI:15378"/>
        <dbReference type="ChEBI" id="CHEBI:29950"/>
        <dbReference type="ChEBI" id="CHEBI:50058"/>
        <dbReference type="ChEBI" id="CHEBI:57783"/>
        <dbReference type="ChEBI" id="CHEBI:58349"/>
        <dbReference type="EC" id="1.8.1.9"/>
    </reaction>
</comment>
<dbReference type="GO" id="GO:0019430">
    <property type="term" value="P:removal of superoxide radicals"/>
    <property type="evidence" value="ECO:0007669"/>
    <property type="project" value="UniProtKB-UniRule"/>
</dbReference>
<evidence type="ECO:0000256" key="2">
    <source>
        <dbReference type="ARBA" id="ARBA00022630"/>
    </source>
</evidence>
<comment type="cofactor">
    <cofactor evidence="8">
        <name>FAD</name>
        <dbReference type="ChEBI" id="CHEBI:57692"/>
    </cofactor>
    <text evidence="8">Binds 1 FAD per subunit.</text>
</comment>
<evidence type="ECO:0000313" key="11">
    <source>
        <dbReference type="Proteomes" id="UP000007014"/>
    </source>
</evidence>
<dbReference type="PRINTS" id="PR00469">
    <property type="entry name" value="PNDRDTASEII"/>
</dbReference>
<dbReference type="GO" id="GO:0005737">
    <property type="term" value="C:cytoplasm"/>
    <property type="evidence" value="ECO:0007669"/>
    <property type="project" value="InterPro"/>
</dbReference>
<dbReference type="RefSeq" id="XP_005536436.1">
    <property type="nucleotide sequence ID" value="XM_005536379.1"/>
</dbReference>
<dbReference type="HOGENOM" id="CLU_031864_5_1_1"/>
<evidence type="ECO:0000256" key="4">
    <source>
        <dbReference type="ARBA" id="ARBA00023002"/>
    </source>
</evidence>
<keyword evidence="4 7" id="KW-0560">Oxidoreductase</keyword>
<evidence type="ECO:0000256" key="3">
    <source>
        <dbReference type="ARBA" id="ARBA00022827"/>
    </source>
</evidence>
<dbReference type="PRINTS" id="PR00368">
    <property type="entry name" value="FADPNR"/>
</dbReference>
<organism evidence="10 11">
    <name type="scientific">Cyanidioschyzon merolae (strain NIES-3377 / 10D)</name>
    <name type="common">Unicellular red alga</name>
    <dbReference type="NCBI Taxonomy" id="280699"/>
    <lineage>
        <taxon>Eukaryota</taxon>
        <taxon>Rhodophyta</taxon>
        <taxon>Bangiophyceae</taxon>
        <taxon>Cyanidiales</taxon>
        <taxon>Cyanidiaceae</taxon>
        <taxon>Cyanidioschyzon</taxon>
    </lineage>
</organism>
<dbReference type="EMBL" id="AP006491">
    <property type="protein sequence ID" value="BAM80150.1"/>
    <property type="molecule type" value="Genomic_DNA"/>
</dbReference>
<name>M1V569_CYAM1</name>
<dbReference type="OMA" id="GPCHVLK"/>
<dbReference type="OrthoDB" id="672at2759"/>
<dbReference type="SUPFAM" id="SSF51905">
    <property type="entry name" value="FAD/NAD(P)-binding domain"/>
    <property type="match status" value="1"/>
</dbReference>
<dbReference type="InterPro" id="IPR050097">
    <property type="entry name" value="Ferredoxin-NADP_redctase_2"/>
</dbReference>
<evidence type="ECO:0000256" key="6">
    <source>
        <dbReference type="ARBA" id="ARBA00023284"/>
    </source>
</evidence>
<proteinExistence type="inferred from homology"/>
<dbReference type="STRING" id="280699.M1V569"/>
<dbReference type="InterPro" id="IPR005982">
    <property type="entry name" value="Thioredox_Rdtase"/>
</dbReference>
<protein>
    <recommendedName>
        <fullName evidence="7">Thioredoxin reductase</fullName>
        <ecNumber evidence="7">1.8.1.9</ecNumber>
    </recommendedName>
</protein>
<dbReference type="GeneID" id="16993630"/>
<keyword evidence="11" id="KW-1185">Reference proteome</keyword>
<keyword evidence="8" id="KW-0521">NADP</keyword>
<evidence type="ECO:0000259" key="9">
    <source>
        <dbReference type="Pfam" id="PF07992"/>
    </source>
</evidence>
<evidence type="ECO:0000256" key="5">
    <source>
        <dbReference type="ARBA" id="ARBA00023157"/>
    </source>
</evidence>
<feature type="domain" description="FAD/NAD(P)-binding" evidence="9">
    <location>
        <begin position="83"/>
        <end position="380"/>
    </location>
</feature>
<keyword evidence="3 7" id="KW-0274">FAD</keyword>
<reference evidence="10 11" key="1">
    <citation type="journal article" date="2004" name="Nature">
        <title>Genome sequence of the ultrasmall unicellular red alga Cyanidioschyzon merolae 10D.</title>
        <authorList>
            <person name="Matsuzaki M."/>
            <person name="Misumi O."/>
            <person name="Shin-i T."/>
            <person name="Maruyama S."/>
            <person name="Takahara M."/>
            <person name="Miyagishima S."/>
            <person name="Mori T."/>
            <person name="Nishida K."/>
            <person name="Yagisawa F."/>
            <person name="Nishida K."/>
            <person name="Yoshida Y."/>
            <person name="Nishimura Y."/>
            <person name="Nakao S."/>
            <person name="Kobayashi T."/>
            <person name="Momoyama Y."/>
            <person name="Higashiyama T."/>
            <person name="Minoda A."/>
            <person name="Sano M."/>
            <person name="Nomoto H."/>
            <person name="Oishi K."/>
            <person name="Hayashi H."/>
            <person name="Ohta F."/>
            <person name="Nishizaka S."/>
            <person name="Haga S."/>
            <person name="Miura S."/>
            <person name="Morishita T."/>
            <person name="Kabeya Y."/>
            <person name="Terasawa K."/>
            <person name="Suzuki Y."/>
            <person name="Ishii Y."/>
            <person name="Asakawa S."/>
            <person name="Takano H."/>
            <person name="Ohta N."/>
            <person name="Kuroiwa H."/>
            <person name="Tanaka K."/>
            <person name="Shimizu N."/>
            <person name="Sugano S."/>
            <person name="Sato N."/>
            <person name="Nozaki H."/>
            <person name="Ogasawara N."/>
            <person name="Kohara Y."/>
            <person name="Kuroiwa T."/>
        </authorList>
    </citation>
    <scope>NUCLEOTIDE SEQUENCE [LARGE SCALE GENOMIC DNA]</scope>
    <source>
        <strain evidence="10 11">10D</strain>
    </source>
</reference>
<dbReference type="PROSITE" id="PS00573">
    <property type="entry name" value="PYRIDINE_REDOX_2"/>
    <property type="match status" value="1"/>
</dbReference>